<dbReference type="AlphaFoldDB" id="A0A3N0VLG2"/>
<feature type="domain" description="TPM" evidence="2">
    <location>
        <begin position="57"/>
        <end position="178"/>
    </location>
</feature>
<dbReference type="PANTHER" id="PTHR30373">
    <property type="entry name" value="UPF0603 PROTEIN YGCG"/>
    <property type="match status" value="1"/>
</dbReference>
<gene>
    <name evidence="3" type="ORF">ED208_03445</name>
</gene>
<dbReference type="InterPro" id="IPR007621">
    <property type="entry name" value="TPM_dom"/>
</dbReference>
<protein>
    <recommendedName>
        <fullName evidence="2">TPM domain-containing protein</fullName>
    </recommendedName>
</protein>
<evidence type="ECO:0000259" key="2">
    <source>
        <dbReference type="Pfam" id="PF04536"/>
    </source>
</evidence>
<organism evidence="3 4">
    <name type="scientific">Stagnimonas aquatica</name>
    <dbReference type="NCBI Taxonomy" id="2689987"/>
    <lineage>
        <taxon>Bacteria</taxon>
        <taxon>Pseudomonadati</taxon>
        <taxon>Pseudomonadota</taxon>
        <taxon>Gammaproteobacteria</taxon>
        <taxon>Nevskiales</taxon>
        <taxon>Nevskiaceae</taxon>
        <taxon>Stagnimonas</taxon>
    </lineage>
</organism>
<accession>A0A3N0VLG2</accession>
<evidence type="ECO:0000313" key="4">
    <source>
        <dbReference type="Proteomes" id="UP000282106"/>
    </source>
</evidence>
<feature type="chain" id="PRO_5018127398" description="TPM domain-containing protein" evidence="1">
    <location>
        <begin position="20"/>
        <end position="202"/>
    </location>
</feature>
<dbReference type="Gene3D" id="3.10.310.50">
    <property type="match status" value="1"/>
</dbReference>
<comment type="caution">
    <text evidence="3">The sequence shown here is derived from an EMBL/GenBank/DDBJ whole genome shotgun (WGS) entry which is preliminary data.</text>
</comment>
<evidence type="ECO:0000313" key="3">
    <source>
        <dbReference type="EMBL" id="ROH93589.1"/>
    </source>
</evidence>
<feature type="signal peptide" evidence="1">
    <location>
        <begin position="1"/>
        <end position="19"/>
    </location>
</feature>
<dbReference type="Proteomes" id="UP000282106">
    <property type="component" value="Unassembled WGS sequence"/>
</dbReference>
<keyword evidence="4" id="KW-1185">Reference proteome</keyword>
<proteinExistence type="predicted"/>
<dbReference type="EMBL" id="RJVO01000001">
    <property type="protein sequence ID" value="ROH93589.1"/>
    <property type="molecule type" value="Genomic_DNA"/>
</dbReference>
<name>A0A3N0VLG2_9GAMM</name>
<dbReference type="Pfam" id="PF04536">
    <property type="entry name" value="TPM_phosphatase"/>
    <property type="match status" value="1"/>
</dbReference>
<dbReference type="InParanoid" id="A0A3N0VLG2"/>
<dbReference type="PANTHER" id="PTHR30373:SF8">
    <property type="entry name" value="BLL7265 PROTEIN"/>
    <property type="match status" value="1"/>
</dbReference>
<evidence type="ECO:0000256" key="1">
    <source>
        <dbReference type="SAM" id="SignalP"/>
    </source>
</evidence>
<sequence>MAVVVAAALAAGAAASVAAAVALAVAVHRDAGEMSTSLQRLWTHACTGQLALRRRFPPATLAAIETAIRDCESRHAGEIRFAVEPALRLSAVWREQGPRQRALAAFAELGVWDTAHNNGVLIYVLLADQAVEIVADRGVSSQRVPVAEWEAVCRLMESHYRSGAFREGSVAGIEAVADVLSRYPPAFPDAGNELPDAPVLLR</sequence>
<reference evidence="3 4" key="1">
    <citation type="submission" date="2018-10" db="EMBL/GenBank/DDBJ databases">
        <authorList>
            <person name="Chen W.-M."/>
        </authorList>
    </citation>
    <scope>NUCLEOTIDE SEQUENCE [LARGE SCALE GENOMIC DNA]</scope>
    <source>
        <strain evidence="3 4">THS-13</strain>
    </source>
</reference>
<keyword evidence="1" id="KW-0732">Signal</keyword>